<dbReference type="Proteomes" id="UP000320707">
    <property type="component" value="Unassembled WGS sequence"/>
</dbReference>
<evidence type="ECO:0000313" key="5">
    <source>
        <dbReference type="Proteomes" id="UP000320707"/>
    </source>
</evidence>
<keyword evidence="1" id="KW-0677">Repeat</keyword>
<protein>
    <submittedName>
        <fullName evidence="4">Vegetative incompatibility protein HET-E-1</fullName>
    </submittedName>
</protein>
<dbReference type="InterPro" id="IPR029498">
    <property type="entry name" value="HeLo_dom"/>
</dbReference>
<evidence type="ECO:0000256" key="1">
    <source>
        <dbReference type="ARBA" id="ARBA00022737"/>
    </source>
</evidence>
<sequence length="685" mass="78217">MEVTGLAVGVVGLAGLFSVCLDSLSRVQSYRSSNTEVHVLDTRFRAARARFEQWGISVGLSQGRVQPDHHPGLEDETINGVIEDILKIIIKAICDEGSAHRRDNESQPQPFASLNQPRRQRLKWALGGKEDRIEQVAMFENLVQQLHNLVRPEMKQTSVVVGQQVPTWAKDVHQMLVKIEEKERAAIRRDVFSWLGRSSPNDKYEDSLEARINTTCKWIFDRPAFTSWLAHDDPCHPSLLWIHAPAGFGKTILCAQIVQYLSTTVDKPVAYFFFASDHESREDPFFVLRSWLSQIATHNDDAFECTRQIWKANSSERASRRALVDLLKQVVTVVPGCCFVVDGLDECSHLGTSDSPVAKFLSEITTAVSDSNTRLLCVSRDEPEIRDVLENHAFFTQYGITVRDVEADIAVLSRFIVDKKLSNKSQEVRTAISEAVTERCQGQFLWVKMQENSIRMGMNRKQLHRVLENTPSGLERLYDQNWGKIMDMAEWERDRVFAVLRWTAFAGRPLTAHEITEAVLITQFEELDPDEYPDTLDDDYVRSEIVWLCGPLLEVRRGSEGSSPGYRTLHIPHFSVREYLVNHLPVPTWIQANGTLQGDYEKVQHTVIARACVQYLSLPQVWEEEYDPDARYESIRCYAVHYWIWHAKLGLPDPSIFELSRGFLRMDAPHFKSLGNYLVGLDKAS</sequence>
<dbReference type="PANTHER" id="PTHR10039">
    <property type="entry name" value="AMELOGENIN"/>
    <property type="match status" value="1"/>
</dbReference>
<dbReference type="AlphaFoldDB" id="A0A559LUU5"/>
<dbReference type="EMBL" id="SRMI01000001">
    <property type="protein sequence ID" value="TVY79155.1"/>
    <property type="molecule type" value="Genomic_DNA"/>
</dbReference>
<accession>A0A559LUU5</accession>
<feature type="domain" description="Prion-inhibition and propagation HeLo" evidence="2">
    <location>
        <begin position="5"/>
        <end position="106"/>
    </location>
</feature>
<reference evidence="4 5" key="1">
    <citation type="journal article" date="2019" name="Microbiol. Resour. Announc.">
        <title>High-quality draft genome sequence of Fusarium oxysporum f. sp. cubense strain 160527, a causal agent of Panama disease.</title>
        <authorList>
            <person name="Asai S."/>
            <person name="Ayukawa Y."/>
            <person name="Gan P."/>
            <person name="Masuda S."/>
            <person name="Komatsu K."/>
            <person name="Shirasu K."/>
            <person name="Arie T."/>
        </authorList>
    </citation>
    <scope>NUCLEOTIDE SEQUENCE [LARGE SCALE GENOMIC DNA]</scope>
    <source>
        <strain evidence="4 5">160527</strain>
    </source>
</reference>
<dbReference type="Pfam" id="PF14479">
    <property type="entry name" value="HeLo"/>
    <property type="match status" value="1"/>
</dbReference>
<dbReference type="InterPro" id="IPR038305">
    <property type="entry name" value="HeLo_sf"/>
</dbReference>
<dbReference type="PANTHER" id="PTHR10039:SF14">
    <property type="entry name" value="NACHT DOMAIN-CONTAINING PROTEIN"/>
    <property type="match status" value="1"/>
</dbReference>
<feature type="domain" description="Nephrocystin 3-like N-terminal" evidence="3">
    <location>
        <begin position="215"/>
        <end position="380"/>
    </location>
</feature>
<evidence type="ECO:0000259" key="3">
    <source>
        <dbReference type="Pfam" id="PF24883"/>
    </source>
</evidence>
<dbReference type="InterPro" id="IPR056884">
    <property type="entry name" value="NPHP3-like_N"/>
</dbReference>
<gene>
    <name evidence="4" type="ORF">Focb16_v009655</name>
</gene>
<organism evidence="4 5">
    <name type="scientific">Fusarium oxysporum f. sp. cubense</name>
    <dbReference type="NCBI Taxonomy" id="61366"/>
    <lineage>
        <taxon>Eukaryota</taxon>
        <taxon>Fungi</taxon>
        <taxon>Dikarya</taxon>
        <taxon>Ascomycota</taxon>
        <taxon>Pezizomycotina</taxon>
        <taxon>Sordariomycetes</taxon>
        <taxon>Hypocreomycetidae</taxon>
        <taxon>Hypocreales</taxon>
        <taxon>Nectriaceae</taxon>
        <taxon>Fusarium</taxon>
        <taxon>Fusarium oxysporum species complex</taxon>
    </lineage>
</organism>
<comment type="caution">
    <text evidence="4">The sequence shown here is derived from an EMBL/GenBank/DDBJ whole genome shotgun (WGS) entry which is preliminary data.</text>
</comment>
<dbReference type="Pfam" id="PF24883">
    <property type="entry name" value="NPHP3_N"/>
    <property type="match status" value="1"/>
</dbReference>
<evidence type="ECO:0000313" key="4">
    <source>
        <dbReference type="EMBL" id="TVY79155.1"/>
    </source>
</evidence>
<dbReference type="Gene3D" id="3.40.50.300">
    <property type="entry name" value="P-loop containing nucleotide triphosphate hydrolases"/>
    <property type="match status" value="1"/>
</dbReference>
<name>A0A559LUU5_FUSOC</name>
<dbReference type="SUPFAM" id="SSF52540">
    <property type="entry name" value="P-loop containing nucleoside triphosphate hydrolases"/>
    <property type="match status" value="1"/>
</dbReference>
<dbReference type="Gene3D" id="1.20.120.1020">
    <property type="entry name" value="Prion-inhibition and propagation, HeLo domain"/>
    <property type="match status" value="1"/>
</dbReference>
<proteinExistence type="predicted"/>
<evidence type="ECO:0000259" key="2">
    <source>
        <dbReference type="Pfam" id="PF14479"/>
    </source>
</evidence>
<dbReference type="InterPro" id="IPR027417">
    <property type="entry name" value="P-loop_NTPase"/>
</dbReference>